<keyword evidence="3" id="KW-0813">Transport</keyword>
<dbReference type="Pfam" id="PF00005">
    <property type="entry name" value="ABC_tran"/>
    <property type="match status" value="1"/>
</dbReference>
<evidence type="ECO:0000256" key="6">
    <source>
        <dbReference type="ARBA" id="ARBA00022840"/>
    </source>
</evidence>
<feature type="domain" description="ABC transporter" evidence="8">
    <location>
        <begin position="4"/>
        <end position="251"/>
    </location>
</feature>
<evidence type="ECO:0000313" key="9">
    <source>
        <dbReference type="EMBL" id="KPL53398.1"/>
    </source>
</evidence>
<dbReference type="STRING" id="665126.ABB55_15205"/>
<keyword evidence="10" id="KW-1185">Reference proteome</keyword>
<dbReference type="InterPro" id="IPR003593">
    <property type="entry name" value="AAA+_ATPase"/>
</dbReference>
<dbReference type="SMART" id="SM00382">
    <property type="entry name" value="AAA"/>
    <property type="match status" value="1"/>
</dbReference>
<dbReference type="FunFam" id="3.40.50.300:FF:000016">
    <property type="entry name" value="Oligopeptide ABC transporter ATP-binding component"/>
    <property type="match status" value="1"/>
</dbReference>
<keyword evidence="6" id="KW-0067">ATP-binding</keyword>
<keyword evidence="7" id="KW-0472">Membrane</keyword>
<dbReference type="CDD" id="cd03257">
    <property type="entry name" value="ABC_NikE_OppD_transporters"/>
    <property type="match status" value="1"/>
</dbReference>
<dbReference type="InterPro" id="IPR027417">
    <property type="entry name" value="P-loop_NTPase"/>
</dbReference>
<dbReference type="PANTHER" id="PTHR43297:SF2">
    <property type="entry name" value="DIPEPTIDE TRANSPORT ATP-BINDING PROTEIN DPPD"/>
    <property type="match status" value="1"/>
</dbReference>
<evidence type="ECO:0000256" key="7">
    <source>
        <dbReference type="ARBA" id="ARBA00023136"/>
    </source>
</evidence>
<dbReference type="InterPro" id="IPR017871">
    <property type="entry name" value="ABC_transporter-like_CS"/>
</dbReference>
<dbReference type="SUPFAM" id="SSF52540">
    <property type="entry name" value="P-loop containing nucleoside triphosphate hydrolases"/>
    <property type="match status" value="1"/>
</dbReference>
<dbReference type="InterPro" id="IPR003439">
    <property type="entry name" value="ABC_transporter-like_ATP-bd"/>
</dbReference>
<evidence type="ECO:0000313" key="10">
    <source>
        <dbReference type="Proteomes" id="UP000048984"/>
    </source>
</evidence>
<evidence type="ECO:0000256" key="4">
    <source>
        <dbReference type="ARBA" id="ARBA00022475"/>
    </source>
</evidence>
<comment type="subcellular location">
    <subcellularLocation>
        <location evidence="1">Cell inner membrane</location>
        <topology evidence="1">Peripheral membrane protein</topology>
    </subcellularLocation>
</comment>
<dbReference type="GO" id="GO:0055085">
    <property type="term" value="P:transmembrane transport"/>
    <property type="evidence" value="ECO:0007669"/>
    <property type="project" value="UniProtKB-ARBA"/>
</dbReference>
<accession>A0A0P6W4M2</accession>
<evidence type="ECO:0000256" key="3">
    <source>
        <dbReference type="ARBA" id="ARBA00022448"/>
    </source>
</evidence>
<organism evidence="9 10">
    <name type="scientific">Prosthecodimorpha hirschii</name>
    <dbReference type="NCBI Taxonomy" id="665126"/>
    <lineage>
        <taxon>Bacteria</taxon>
        <taxon>Pseudomonadati</taxon>
        <taxon>Pseudomonadota</taxon>
        <taxon>Alphaproteobacteria</taxon>
        <taxon>Hyphomicrobiales</taxon>
        <taxon>Ancalomicrobiaceae</taxon>
        <taxon>Prosthecodimorpha</taxon>
    </lineage>
</organism>
<dbReference type="NCBIfam" id="TIGR01727">
    <property type="entry name" value="oligo_HPY"/>
    <property type="match status" value="1"/>
</dbReference>
<reference evidence="9 10" key="2">
    <citation type="submission" date="2015-10" db="EMBL/GenBank/DDBJ databases">
        <title>Draft Genome Sequence of Prosthecomicrobium hirschii ATCC 27832.</title>
        <authorList>
            <person name="Daniel J."/>
            <person name="Givan S.A."/>
            <person name="Brun Y.V."/>
            <person name="Brown P.J."/>
        </authorList>
    </citation>
    <scope>NUCLEOTIDE SEQUENCE [LARGE SCALE GENOMIC DNA]</scope>
    <source>
        <strain evidence="9 10">16</strain>
    </source>
</reference>
<sequence>MALLEVEGLTIGIGRFTPVQEIGFSLDRGAVLGLVGESGSGKSLTAMALMGLLPLIRGEVRAGSIVFDGVELANRPAELHRRLRGRRIALVTQNPMTSLDPIRTVGTQIDEVSRLHGGLDGRAAKARSLDLMEAMRIPRAAVVHGQYPHQLSGGMKQRIVIAMALAGDPDLLVADEPTTALDVTVQAQIVRLMVDLVKARGLALVLITHDMGVVAQACDRVVVLYAGRIAEAGPVESIFAAPHHPYTRALIGCIPVEGQARGTLIGIPGQVPGLTDYPAHCRFAPRCPAASARCRAEAPAPATIGASRVACFHPLGRGA</sequence>
<dbReference type="PROSITE" id="PS00211">
    <property type="entry name" value="ABC_TRANSPORTER_1"/>
    <property type="match status" value="1"/>
</dbReference>
<dbReference type="InterPro" id="IPR013563">
    <property type="entry name" value="Oligopep_ABC_C"/>
</dbReference>
<keyword evidence="5" id="KW-0547">Nucleotide-binding</keyword>
<comment type="caution">
    <text evidence="9">The sequence shown here is derived from an EMBL/GenBank/DDBJ whole genome shotgun (WGS) entry which is preliminary data.</text>
</comment>
<dbReference type="GO" id="GO:0016887">
    <property type="term" value="F:ATP hydrolysis activity"/>
    <property type="evidence" value="ECO:0007669"/>
    <property type="project" value="InterPro"/>
</dbReference>
<dbReference type="GO" id="GO:0015833">
    <property type="term" value="P:peptide transport"/>
    <property type="evidence" value="ECO:0007669"/>
    <property type="project" value="InterPro"/>
</dbReference>
<dbReference type="PANTHER" id="PTHR43297">
    <property type="entry name" value="OLIGOPEPTIDE TRANSPORT ATP-BINDING PROTEIN APPD"/>
    <property type="match status" value="1"/>
</dbReference>
<reference evidence="9 10" key="1">
    <citation type="submission" date="2015-09" db="EMBL/GenBank/DDBJ databases">
        <authorList>
            <person name="Jackson K.R."/>
            <person name="Lunt B.L."/>
            <person name="Fisher J.N.B."/>
            <person name="Gardner A.V."/>
            <person name="Bailey M.E."/>
            <person name="Deus L.M."/>
            <person name="Earl A.S."/>
            <person name="Gibby P.D."/>
            <person name="Hartmann K.A."/>
            <person name="Liu J.E."/>
            <person name="Manci A.M."/>
            <person name="Nielsen D.A."/>
            <person name="Solomon M.B."/>
            <person name="Breakwell D.P."/>
            <person name="Burnett S.H."/>
            <person name="Grose J.H."/>
        </authorList>
    </citation>
    <scope>NUCLEOTIDE SEQUENCE [LARGE SCALE GENOMIC DNA]</scope>
    <source>
        <strain evidence="9 10">16</strain>
    </source>
</reference>
<dbReference type="Gene3D" id="3.40.50.300">
    <property type="entry name" value="P-loop containing nucleotide triphosphate hydrolases"/>
    <property type="match status" value="1"/>
</dbReference>
<dbReference type="Pfam" id="PF08352">
    <property type="entry name" value="oligo_HPY"/>
    <property type="match status" value="1"/>
</dbReference>
<proteinExistence type="inferred from homology"/>
<gene>
    <name evidence="9" type="ORF">ABB55_15205</name>
</gene>
<dbReference type="RefSeq" id="WP_054359563.1">
    <property type="nucleotide sequence ID" value="NZ_LJYW01000001.1"/>
</dbReference>
<evidence type="ECO:0000256" key="5">
    <source>
        <dbReference type="ARBA" id="ARBA00022741"/>
    </source>
</evidence>
<dbReference type="Proteomes" id="UP000048984">
    <property type="component" value="Unassembled WGS sequence"/>
</dbReference>
<evidence type="ECO:0000259" key="8">
    <source>
        <dbReference type="PROSITE" id="PS50893"/>
    </source>
</evidence>
<keyword evidence="4" id="KW-1003">Cell membrane</keyword>
<dbReference type="PROSITE" id="PS50893">
    <property type="entry name" value="ABC_TRANSPORTER_2"/>
    <property type="match status" value="1"/>
</dbReference>
<comment type="similarity">
    <text evidence="2">Belongs to the ABC transporter superfamily.</text>
</comment>
<evidence type="ECO:0000256" key="1">
    <source>
        <dbReference type="ARBA" id="ARBA00004417"/>
    </source>
</evidence>
<evidence type="ECO:0000256" key="2">
    <source>
        <dbReference type="ARBA" id="ARBA00005417"/>
    </source>
</evidence>
<dbReference type="GO" id="GO:0005524">
    <property type="term" value="F:ATP binding"/>
    <property type="evidence" value="ECO:0007669"/>
    <property type="project" value="UniProtKB-KW"/>
</dbReference>
<dbReference type="GO" id="GO:0005886">
    <property type="term" value="C:plasma membrane"/>
    <property type="evidence" value="ECO:0007669"/>
    <property type="project" value="UniProtKB-SubCell"/>
</dbReference>
<dbReference type="InterPro" id="IPR050388">
    <property type="entry name" value="ABC_Ni/Peptide_Import"/>
</dbReference>
<protein>
    <submittedName>
        <fullName evidence="9">ABC transporter</fullName>
    </submittedName>
</protein>
<name>A0A0P6W4M2_9HYPH</name>
<dbReference type="AlphaFoldDB" id="A0A0P6W4M2"/>
<dbReference type="EMBL" id="LJYW01000001">
    <property type="protein sequence ID" value="KPL53398.1"/>
    <property type="molecule type" value="Genomic_DNA"/>
</dbReference>